<dbReference type="Pfam" id="PF13464">
    <property type="entry name" value="RodZ_C"/>
    <property type="match status" value="1"/>
</dbReference>
<feature type="compositionally biased region" description="Pro residues" evidence="1">
    <location>
        <begin position="305"/>
        <end position="320"/>
    </location>
</feature>
<dbReference type="Proteomes" id="UP001176468">
    <property type="component" value="Unassembled WGS sequence"/>
</dbReference>
<dbReference type="InterPro" id="IPR025194">
    <property type="entry name" value="RodZ-like_C"/>
</dbReference>
<feature type="domain" description="HTH cro/C1-type" evidence="3">
    <location>
        <begin position="21"/>
        <end position="81"/>
    </location>
</feature>
<dbReference type="PANTHER" id="PTHR34475:SF1">
    <property type="entry name" value="CYTOSKELETON PROTEIN RODZ"/>
    <property type="match status" value="1"/>
</dbReference>
<name>A0ABT9A636_9SPHN</name>
<keyword evidence="5" id="KW-1185">Reference proteome</keyword>
<dbReference type="Pfam" id="PF13413">
    <property type="entry name" value="HTH_25"/>
    <property type="match status" value="1"/>
</dbReference>
<dbReference type="PANTHER" id="PTHR34475">
    <property type="match status" value="1"/>
</dbReference>
<reference evidence="4" key="1">
    <citation type="submission" date="2023-07" db="EMBL/GenBank/DDBJ databases">
        <authorList>
            <person name="Kim M.K."/>
        </authorList>
    </citation>
    <scope>NUCLEOTIDE SEQUENCE</scope>
    <source>
        <strain evidence="4">CA1-15</strain>
    </source>
</reference>
<dbReference type="SMART" id="SM00530">
    <property type="entry name" value="HTH_XRE"/>
    <property type="match status" value="1"/>
</dbReference>
<evidence type="ECO:0000313" key="5">
    <source>
        <dbReference type="Proteomes" id="UP001176468"/>
    </source>
</evidence>
<comment type="caution">
    <text evidence="4">The sequence shown here is derived from an EMBL/GenBank/DDBJ whole genome shotgun (WGS) entry which is preliminary data.</text>
</comment>
<feature type="transmembrane region" description="Helical" evidence="2">
    <location>
        <begin position="115"/>
        <end position="135"/>
    </location>
</feature>
<dbReference type="PROSITE" id="PS50943">
    <property type="entry name" value="HTH_CROC1"/>
    <property type="match status" value="1"/>
</dbReference>
<keyword evidence="2" id="KW-0812">Transmembrane</keyword>
<evidence type="ECO:0000313" key="4">
    <source>
        <dbReference type="EMBL" id="MDO7844700.1"/>
    </source>
</evidence>
<dbReference type="SUPFAM" id="SSF47413">
    <property type="entry name" value="lambda repressor-like DNA-binding domains"/>
    <property type="match status" value="1"/>
</dbReference>
<dbReference type="RefSeq" id="WP_304563095.1">
    <property type="nucleotide sequence ID" value="NZ_JAUQSZ010000020.1"/>
</dbReference>
<protein>
    <submittedName>
        <fullName evidence="4">Helix-turn-helix domain-containing protein</fullName>
    </submittedName>
</protein>
<sequence>MTDGIPPEEATLFPRTPGERLREARESQGLSLDEIAARTRVPVRQLEAIEQGNYTTLPSITYSVGFARAYARAVGIDEVQIANEVRAQNTQASVRRTEYESYSAEEVTRVPPNRVVIIGVIVALALVILSGLWYGTTWFRGDEAPAPAATETAAQDSVPVAPPTTAVPAAGQVTLTANDEVWIRVYDATGTKLFQNIMKPGDKFDVPANANGPMINVGRPDKLTVTVNGTVVPPLGSGKVAIKDVKIDAASLAARAAPAPAATASPTPLSTATPAARPTPRAEPTRRAETPPPSNAAQPLNIAAPAPPASQPAPAATPLP</sequence>
<dbReference type="Gene3D" id="1.10.260.40">
    <property type="entry name" value="lambda repressor-like DNA-binding domains"/>
    <property type="match status" value="1"/>
</dbReference>
<dbReference type="InterPro" id="IPR010982">
    <property type="entry name" value="Lambda_DNA-bd_dom_sf"/>
</dbReference>
<organism evidence="4 5">
    <name type="scientific">Sphingomonas immobilis</name>
    <dbReference type="NCBI Taxonomy" id="3063997"/>
    <lineage>
        <taxon>Bacteria</taxon>
        <taxon>Pseudomonadati</taxon>
        <taxon>Pseudomonadota</taxon>
        <taxon>Alphaproteobacteria</taxon>
        <taxon>Sphingomonadales</taxon>
        <taxon>Sphingomonadaceae</taxon>
        <taxon>Sphingomonas</taxon>
    </lineage>
</organism>
<keyword evidence="2" id="KW-0472">Membrane</keyword>
<dbReference type="InterPro" id="IPR050400">
    <property type="entry name" value="Bact_Cytoskel_RodZ"/>
</dbReference>
<feature type="region of interest" description="Disordered" evidence="1">
    <location>
        <begin position="258"/>
        <end position="320"/>
    </location>
</feature>
<dbReference type="EMBL" id="JAUQSZ010000020">
    <property type="protein sequence ID" value="MDO7844700.1"/>
    <property type="molecule type" value="Genomic_DNA"/>
</dbReference>
<evidence type="ECO:0000256" key="2">
    <source>
        <dbReference type="SAM" id="Phobius"/>
    </source>
</evidence>
<evidence type="ECO:0000259" key="3">
    <source>
        <dbReference type="PROSITE" id="PS50943"/>
    </source>
</evidence>
<evidence type="ECO:0000256" key="1">
    <source>
        <dbReference type="SAM" id="MobiDB-lite"/>
    </source>
</evidence>
<dbReference type="CDD" id="cd00093">
    <property type="entry name" value="HTH_XRE"/>
    <property type="match status" value="1"/>
</dbReference>
<feature type="compositionally biased region" description="Low complexity" evidence="1">
    <location>
        <begin position="258"/>
        <end position="279"/>
    </location>
</feature>
<gene>
    <name evidence="4" type="ORF">Q5H94_20385</name>
</gene>
<keyword evidence="2" id="KW-1133">Transmembrane helix</keyword>
<dbReference type="InterPro" id="IPR001387">
    <property type="entry name" value="Cro/C1-type_HTH"/>
</dbReference>
<proteinExistence type="predicted"/>
<accession>A0ABT9A636</accession>